<gene>
    <name evidence="23" type="primary">pheA</name>
    <name evidence="23" type="ORF">EZJ19_14500</name>
</gene>
<dbReference type="FunFam" id="3.40.190.10:FF:000029">
    <property type="entry name" value="Chorismate mutase/Prephenate dehydratase"/>
    <property type="match status" value="1"/>
</dbReference>
<dbReference type="CDD" id="cd04905">
    <property type="entry name" value="ACT_CM-PDT"/>
    <property type="match status" value="1"/>
</dbReference>
<dbReference type="SUPFAM" id="SSF48600">
    <property type="entry name" value="Chorismate mutase II"/>
    <property type="match status" value="1"/>
</dbReference>
<evidence type="ECO:0000256" key="7">
    <source>
        <dbReference type="ARBA" id="ARBA00013147"/>
    </source>
</evidence>
<evidence type="ECO:0000256" key="17">
    <source>
        <dbReference type="ARBA" id="ARBA00031520"/>
    </source>
</evidence>
<dbReference type="PANTHER" id="PTHR21022">
    <property type="entry name" value="PREPHENATE DEHYDRATASE P PROTEIN"/>
    <property type="match status" value="1"/>
</dbReference>
<dbReference type="GO" id="GO:0005737">
    <property type="term" value="C:cytoplasm"/>
    <property type="evidence" value="ECO:0007669"/>
    <property type="project" value="UniProtKB-SubCell"/>
</dbReference>
<evidence type="ECO:0000256" key="6">
    <source>
        <dbReference type="ARBA" id="ARBA00012404"/>
    </source>
</evidence>
<evidence type="ECO:0000256" key="1">
    <source>
        <dbReference type="ARBA" id="ARBA00000824"/>
    </source>
</evidence>
<dbReference type="InterPro" id="IPR001086">
    <property type="entry name" value="Preph_deHydtase"/>
</dbReference>
<dbReference type="PIRSF" id="PIRSF001500">
    <property type="entry name" value="Chor_mut_pdt_Ppr"/>
    <property type="match status" value="1"/>
</dbReference>
<comment type="pathway">
    <text evidence="5">Metabolic intermediate biosynthesis; prephenate biosynthesis; prephenate from chorismate: step 1/1.</text>
</comment>
<comment type="function">
    <text evidence="2">Catalyzes the Claisen rearrangement of chorismate to prephenate and the decarboxylation/dehydration of prephenate to phenylpyruvate.</text>
</comment>
<dbReference type="SUPFAM" id="SSF53850">
    <property type="entry name" value="Periplasmic binding protein-like II"/>
    <property type="match status" value="1"/>
</dbReference>
<dbReference type="GO" id="GO:0004664">
    <property type="term" value="F:prephenate dehydratase activity"/>
    <property type="evidence" value="ECO:0007669"/>
    <property type="project" value="UniProtKB-EC"/>
</dbReference>
<keyword evidence="15" id="KW-0511">Multifunctional enzyme</keyword>
<keyword evidence="9" id="KW-0963">Cytoplasm</keyword>
<comment type="catalytic activity">
    <reaction evidence="18">
        <text>prephenate + H(+) = 3-phenylpyruvate + CO2 + H2O</text>
        <dbReference type="Rhea" id="RHEA:21648"/>
        <dbReference type="ChEBI" id="CHEBI:15377"/>
        <dbReference type="ChEBI" id="CHEBI:15378"/>
        <dbReference type="ChEBI" id="CHEBI:16526"/>
        <dbReference type="ChEBI" id="CHEBI:18005"/>
        <dbReference type="ChEBI" id="CHEBI:29934"/>
        <dbReference type="EC" id="4.2.1.51"/>
    </reaction>
</comment>
<protein>
    <recommendedName>
        <fullName evidence="8">Bifunctional chorismate mutase/prephenate dehydratase</fullName>
        <ecNumber evidence="7">4.2.1.51</ecNumber>
        <ecNumber evidence="6">5.4.99.5</ecNumber>
    </recommendedName>
    <alternativeName>
        <fullName evidence="17">Chorismate mutase-prephenate dehydratase</fullName>
    </alternativeName>
    <alternativeName>
        <fullName evidence="16">p-protein</fullName>
    </alternativeName>
</protein>
<dbReference type="NCBIfam" id="NF008865">
    <property type="entry name" value="PRK11898.1"/>
    <property type="match status" value="1"/>
</dbReference>
<evidence type="ECO:0000256" key="19">
    <source>
        <dbReference type="PIRSR" id="PIRSR001500-2"/>
    </source>
</evidence>
<dbReference type="InterPro" id="IPR036263">
    <property type="entry name" value="Chorismate_II_sf"/>
</dbReference>
<dbReference type="SUPFAM" id="SSF55021">
    <property type="entry name" value="ACT-like"/>
    <property type="match status" value="1"/>
</dbReference>
<evidence type="ECO:0000256" key="9">
    <source>
        <dbReference type="ARBA" id="ARBA00022490"/>
    </source>
</evidence>
<dbReference type="Gene3D" id="3.30.70.260">
    <property type="match status" value="1"/>
</dbReference>
<dbReference type="EC" id="5.4.99.5" evidence="6"/>
<dbReference type="InterPro" id="IPR045865">
    <property type="entry name" value="ACT-like_dom_sf"/>
</dbReference>
<evidence type="ECO:0000313" key="24">
    <source>
        <dbReference type="Proteomes" id="UP000295443"/>
    </source>
</evidence>
<comment type="subcellular location">
    <subcellularLocation>
        <location evidence="3">Cytoplasm</location>
    </subcellularLocation>
</comment>
<feature type="domain" description="ACT" evidence="22">
    <location>
        <begin position="279"/>
        <end position="356"/>
    </location>
</feature>
<feature type="domain" description="Chorismate mutase" evidence="20">
    <location>
        <begin position="1"/>
        <end position="92"/>
    </location>
</feature>
<comment type="catalytic activity">
    <reaction evidence="1">
        <text>chorismate = prephenate</text>
        <dbReference type="Rhea" id="RHEA:13897"/>
        <dbReference type="ChEBI" id="CHEBI:29748"/>
        <dbReference type="ChEBI" id="CHEBI:29934"/>
        <dbReference type="EC" id="5.4.99.5"/>
    </reaction>
</comment>
<evidence type="ECO:0000256" key="4">
    <source>
        <dbReference type="ARBA" id="ARBA00004741"/>
    </source>
</evidence>
<dbReference type="InterPro" id="IPR002912">
    <property type="entry name" value="ACT_dom"/>
</dbReference>
<sequence>MNEELAKLREQIDALDERVLVLLNERARLAQAVGHLKLSNGEEGGPIYRPEREAQVVRRLQAANAGPLPGEAIERLFKEVMSACRALEQPLTVAYLGPAGTFSEEAAVKQFGQSTHGLPVASFDEVFKTVEADLAEFGVVPVENTTEGAIGRTLDLLLATPLTVCGEVAVRVRQNLLRKVGGLAGIRVVYSHAQSLGQCAGWLNAYLPQAERVAVASNAEAARLAAESEDAAAIAGERAAEVYGLAIAAPGIEDVAGNTTRFLVLGKDAAPPSGKDKTSLAVYVRNKPGALLELIEPFARLGVGLCKLESRPAKSGNWEYVFFIDLEGHREEPLVAEAIQEAARHALSVKVLGSYPTAL</sequence>
<dbReference type="NCBIfam" id="TIGR01807">
    <property type="entry name" value="CM_P2"/>
    <property type="match status" value="1"/>
</dbReference>
<dbReference type="GO" id="GO:0046417">
    <property type="term" value="P:chorismate metabolic process"/>
    <property type="evidence" value="ECO:0007669"/>
    <property type="project" value="InterPro"/>
</dbReference>
<dbReference type="UniPathway" id="UPA00120">
    <property type="reaction ID" value="UER00203"/>
</dbReference>
<dbReference type="InterPro" id="IPR002701">
    <property type="entry name" value="CM_II_prokaryot"/>
</dbReference>
<evidence type="ECO:0000256" key="15">
    <source>
        <dbReference type="ARBA" id="ARBA00023268"/>
    </source>
</evidence>
<keyword evidence="10" id="KW-0028">Amino-acid biosynthesis</keyword>
<reference evidence="23 24" key="1">
    <citation type="submission" date="2019-03" db="EMBL/GenBank/DDBJ databases">
        <title>Genome sequence of Thiobacillaceae bacterium LSR1, a sulfur-oxidizing bacterium isolated from freshwater sediment.</title>
        <authorList>
            <person name="Li S."/>
        </authorList>
    </citation>
    <scope>NUCLEOTIDE SEQUENCE [LARGE SCALE GENOMIC DNA]</scope>
    <source>
        <strain evidence="23 24">LSR1</strain>
    </source>
</reference>
<feature type="domain" description="Prephenate dehydratase" evidence="21">
    <location>
        <begin position="92"/>
        <end position="267"/>
    </location>
</feature>
<dbReference type="Gene3D" id="3.40.190.10">
    <property type="entry name" value="Periplasmic binding protein-like II"/>
    <property type="match status" value="2"/>
</dbReference>
<dbReference type="PANTHER" id="PTHR21022:SF19">
    <property type="entry name" value="PREPHENATE DEHYDRATASE-RELATED"/>
    <property type="match status" value="1"/>
</dbReference>
<feature type="site" description="Essential for prephenate dehydratase activity" evidence="19">
    <location>
        <position position="260"/>
    </location>
</feature>
<evidence type="ECO:0000256" key="16">
    <source>
        <dbReference type="ARBA" id="ARBA00031175"/>
    </source>
</evidence>
<dbReference type="Pfam" id="PF01817">
    <property type="entry name" value="CM_2"/>
    <property type="match status" value="1"/>
</dbReference>
<dbReference type="PROSITE" id="PS51171">
    <property type="entry name" value="PREPHENATE_DEHYDR_3"/>
    <property type="match status" value="1"/>
</dbReference>
<keyword evidence="24" id="KW-1185">Reference proteome</keyword>
<evidence type="ECO:0000256" key="8">
    <source>
        <dbReference type="ARBA" id="ARBA00014401"/>
    </source>
</evidence>
<evidence type="ECO:0000256" key="12">
    <source>
        <dbReference type="ARBA" id="ARBA00023222"/>
    </source>
</evidence>
<dbReference type="GO" id="GO:0009094">
    <property type="term" value="P:L-phenylalanine biosynthetic process"/>
    <property type="evidence" value="ECO:0007669"/>
    <property type="project" value="UniProtKB-UniPathway"/>
</dbReference>
<keyword evidence="13" id="KW-0413">Isomerase</keyword>
<evidence type="ECO:0000256" key="10">
    <source>
        <dbReference type="ARBA" id="ARBA00022605"/>
    </source>
</evidence>
<accession>A0A4V2NV11</accession>
<dbReference type="EMBL" id="SJZB01000050">
    <property type="protein sequence ID" value="TCJ11726.1"/>
    <property type="molecule type" value="Genomic_DNA"/>
</dbReference>
<evidence type="ECO:0000256" key="11">
    <source>
        <dbReference type="ARBA" id="ARBA00023141"/>
    </source>
</evidence>
<dbReference type="PROSITE" id="PS51168">
    <property type="entry name" value="CHORISMATE_MUT_2"/>
    <property type="match status" value="1"/>
</dbReference>
<dbReference type="Pfam" id="PF00800">
    <property type="entry name" value="PDT"/>
    <property type="match status" value="1"/>
</dbReference>
<dbReference type="OrthoDB" id="9802281at2"/>
<dbReference type="SMART" id="SM00830">
    <property type="entry name" value="CM_2"/>
    <property type="match status" value="1"/>
</dbReference>
<evidence type="ECO:0000313" key="23">
    <source>
        <dbReference type="EMBL" id="TCJ11726.1"/>
    </source>
</evidence>
<evidence type="ECO:0000256" key="3">
    <source>
        <dbReference type="ARBA" id="ARBA00004496"/>
    </source>
</evidence>
<dbReference type="AlphaFoldDB" id="A0A4V2NV11"/>
<evidence type="ECO:0000256" key="14">
    <source>
        <dbReference type="ARBA" id="ARBA00023239"/>
    </source>
</evidence>
<keyword evidence="11" id="KW-0057">Aromatic amino acid biosynthesis</keyword>
<dbReference type="InterPro" id="IPR008242">
    <property type="entry name" value="Chor_mutase/pphenate_deHydtase"/>
</dbReference>
<dbReference type="CDD" id="cd13630">
    <property type="entry name" value="PBP2_PDT_1"/>
    <property type="match status" value="1"/>
</dbReference>
<dbReference type="Proteomes" id="UP000295443">
    <property type="component" value="Unassembled WGS sequence"/>
</dbReference>
<evidence type="ECO:0000259" key="20">
    <source>
        <dbReference type="PROSITE" id="PS51168"/>
    </source>
</evidence>
<evidence type="ECO:0000259" key="22">
    <source>
        <dbReference type="PROSITE" id="PS51671"/>
    </source>
</evidence>
<dbReference type="EC" id="4.2.1.51" evidence="7"/>
<dbReference type="FunFam" id="3.30.70.260:FF:000012">
    <property type="entry name" value="Prephenate dehydratase"/>
    <property type="match status" value="1"/>
</dbReference>
<keyword evidence="14 23" id="KW-0456">Lyase</keyword>
<dbReference type="GO" id="GO:0004106">
    <property type="term" value="F:chorismate mutase activity"/>
    <property type="evidence" value="ECO:0007669"/>
    <property type="project" value="UniProtKB-EC"/>
</dbReference>
<dbReference type="PROSITE" id="PS51671">
    <property type="entry name" value="ACT"/>
    <property type="match status" value="1"/>
</dbReference>
<evidence type="ECO:0000256" key="2">
    <source>
        <dbReference type="ARBA" id="ARBA00002364"/>
    </source>
</evidence>
<comment type="pathway">
    <text evidence="4">Amino-acid biosynthesis; L-phenylalanine biosynthesis; phenylpyruvate from prephenate: step 1/1.</text>
</comment>
<name>A0A4V2NV11_9PROT</name>
<comment type="caution">
    <text evidence="23">The sequence shown here is derived from an EMBL/GenBank/DDBJ whole genome shotgun (WGS) entry which is preliminary data.</text>
</comment>
<evidence type="ECO:0000256" key="18">
    <source>
        <dbReference type="ARBA" id="ARBA00047848"/>
    </source>
</evidence>
<proteinExistence type="predicted"/>
<keyword evidence="12" id="KW-0584">Phenylalanine biosynthesis</keyword>
<evidence type="ECO:0000256" key="13">
    <source>
        <dbReference type="ARBA" id="ARBA00023235"/>
    </source>
</evidence>
<organism evidence="23 24">
    <name type="scientific">Parasulfuritortus cantonensis</name>
    <dbReference type="NCBI Taxonomy" id="2528202"/>
    <lineage>
        <taxon>Bacteria</taxon>
        <taxon>Pseudomonadati</taxon>
        <taxon>Pseudomonadota</taxon>
        <taxon>Betaproteobacteria</taxon>
        <taxon>Nitrosomonadales</taxon>
        <taxon>Thiobacillaceae</taxon>
        <taxon>Parasulfuritortus</taxon>
    </lineage>
</organism>
<dbReference type="RefSeq" id="WP_131448822.1">
    <property type="nucleotide sequence ID" value="NZ_SJZB01000050.1"/>
</dbReference>
<evidence type="ECO:0000259" key="21">
    <source>
        <dbReference type="PROSITE" id="PS51171"/>
    </source>
</evidence>
<dbReference type="InterPro" id="IPR036979">
    <property type="entry name" value="CM_dom_sf"/>
</dbReference>
<dbReference type="UniPathway" id="UPA00121">
    <property type="reaction ID" value="UER00345"/>
</dbReference>
<dbReference type="InterPro" id="IPR010957">
    <property type="entry name" value="G/b/e-P-prot_chorismate_mutase"/>
</dbReference>
<evidence type="ECO:0000256" key="5">
    <source>
        <dbReference type="ARBA" id="ARBA00004817"/>
    </source>
</evidence>
<dbReference type="Pfam" id="PF01842">
    <property type="entry name" value="ACT"/>
    <property type="match status" value="1"/>
</dbReference>
<dbReference type="Gene3D" id="1.20.59.10">
    <property type="entry name" value="Chorismate mutase"/>
    <property type="match status" value="1"/>
</dbReference>